<dbReference type="InterPro" id="IPR008640">
    <property type="entry name" value="Adhesin_Head_dom"/>
</dbReference>
<reference evidence="4" key="1">
    <citation type="submission" date="2021-07" db="EMBL/GenBank/DDBJ databases">
        <authorList>
            <person name="Fernandez M."/>
            <person name="Pereira P."/>
            <person name="Torres Tejerizo G.A."/>
            <person name="Gonzalez P."/>
            <person name="Agostini E."/>
        </authorList>
    </citation>
    <scope>NUCLEOTIDE SEQUENCE</scope>
    <source>
        <strain evidence="4">SFC 500-1A</strain>
    </source>
</reference>
<organism evidence="4 5">
    <name type="scientific">Acinetobacter guillouiae</name>
    <name type="common">Acinetobacter genomosp. 11</name>
    <dbReference type="NCBI Taxonomy" id="106649"/>
    <lineage>
        <taxon>Bacteria</taxon>
        <taxon>Pseudomonadati</taxon>
        <taxon>Pseudomonadota</taxon>
        <taxon>Gammaproteobacteria</taxon>
        <taxon>Moraxellales</taxon>
        <taxon>Moraxellaceae</taxon>
        <taxon>Acinetobacter</taxon>
    </lineage>
</organism>
<feature type="region of interest" description="Disordered" evidence="1">
    <location>
        <begin position="1606"/>
        <end position="1628"/>
    </location>
</feature>
<accession>A0A8X8KJG4</accession>
<dbReference type="RefSeq" id="WP_267965777.1">
    <property type="nucleotide sequence ID" value="NZ_JAHWXT010000016.1"/>
</dbReference>
<dbReference type="Proteomes" id="UP000887320">
    <property type="component" value="Unassembled WGS sequence"/>
</dbReference>
<dbReference type="CDD" id="cd12820">
    <property type="entry name" value="LbR_YadA-like"/>
    <property type="match status" value="1"/>
</dbReference>
<feature type="domain" description="Trimeric autotransporter adhesin YadA-like head" evidence="2">
    <location>
        <begin position="279"/>
        <end position="299"/>
    </location>
</feature>
<evidence type="ECO:0000259" key="2">
    <source>
        <dbReference type="Pfam" id="PF05658"/>
    </source>
</evidence>
<dbReference type="Pfam" id="PF13018">
    <property type="entry name" value="ESPR"/>
    <property type="match status" value="1"/>
</dbReference>
<protein>
    <recommendedName>
        <fullName evidence="6">Autotransporter adhesin</fullName>
    </recommendedName>
</protein>
<evidence type="ECO:0000313" key="4">
    <source>
        <dbReference type="EMBL" id="MCF0267162.1"/>
    </source>
</evidence>
<feature type="domain" description="ESPR" evidence="3">
    <location>
        <begin position="1"/>
        <end position="45"/>
    </location>
</feature>
<dbReference type="InterPro" id="IPR024973">
    <property type="entry name" value="ESPR"/>
</dbReference>
<feature type="domain" description="Trimeric autotransporter adhesin YadA-like head" evidence="2">
    <location>
        <begin position="177"/>
        <end position="202"/>
    </location>
</feature>
<comment type="caution">
    <text evidence="4">The sequence shown here is derived from an EMBL/GenBank/DDBJ whole genome shotgun (WGS) entry which is preliminary data.</text>
</comment>
<dbReference type="SUPFAM" id="SSF101967">
    <property type="entry name" value="Adhesin YadA, collagen-binding domain"/>
    <property type="match status" value="2"/>
</dbReference>
<gene>
    <name evidence="4" type="ORF">KW868_22215</name>
</gene>
<feature type="non-terminal residue" evidence="4">
    <location>
        <position position="1751"/>
    </location>
</feature>
<feature type="domain" description="Trimeric autotransporter adhesin YadA-like head" evidence="2">
    <location>
        <begin position="148"/>
        <end position="174"/>
    </location>
</feature>
<name>A0A8X8KJG4_ACIGI</name>
<evidence type="ECO:0000313" key="5">
    <source>
        <dbReference type="Proteomes" id="UP000887320"/>
    </source>
</evidence>
<evidence type="ECO:0008006" key="6">
    <source>
        <dbReference type="Google" id="ProtNLM"/>
    </source>
</evidence>
<sequence length="1751" mass="169939">MNKIYKVIWNATLSAWVAVSELAKGKTKSSKVTGIVGAATVSLMVAFSPEAMANTIDMQAQGNKNDADCVSGGNTTVYKAQTNGTTGAITDGSGTYSTVAGCNASGGGVLGATAYGSYAKVTGKGGTALGHNTEAAQWALAAGVDTKATGESSVALGSGAVASNTSSIAIGTDSGTSGIGAIAIGRNAQTSASGSIAIGDGATATGGTTDINSIAIGKGAQSWGQSFALGTGASADSFTFDINDSGVAVGAQSVTAAGTTKGTAIGVNAKVTGSTVAGTAIGSNAVASIDNSVALGSNSITSAITGTGFLTSQAAPTVGAVSVGNGTAAGNRRIQNVADGSAASDAVTVAQLDKAYDDTNGRLAGALGAGSGAVYNAATNAYTAPTNIGGTGKTTIDEAIKATQRSVTGGSNIVVTPTTAADGSISYSVATSATPTFTTVTTGNSKLDNTGLTITGGPSVTSSGINAANTTINNVANATTADQAVNKGQLDTVSTQANKAITFTGNARKSGDTTDINRKLGDSIAISGTATTAGTYSGANVKTVTDQSGAIAIQIADAPNFAGTVTSTGLQVNGASAVTGNSTIGGTQTVTGISNLNGGANLNSKQITGLASGGTTLTNAANIGDVTSAAAAAKTVVQQGKNTTVSKTVDATNKNDIYTVDADSSSVTSTAGALTVTKGTKDANNNTAYDVDLSTATKTDIAKGVAAKAAVDNTGLTFKGDTAATSTAKKLGDTVSITGDTNISTVATANGVQVKLNPNLDLGAAGSVKTGNTTINNAGVTADQVAVGGVVINKTTGINAGGLAITNVAAPTAGTDATNKTYVDSKSAASKTEVAGGSNIAGVVKTTGANGQDVYTVNANGTTASAGSSAVTVTAGTKDANNVTDYKVDLAAATKTDIAKGVAAKAAVDNTGLTFKGDTAATSTTKKLGDTVSIAGDTNISTVATTDGVQVKLNPNLDLGTAGSVTTGNSKLDNSGLTITGGPSVTSAGINAGNKTITNVAAPTNNTDAANKKYVDDAGSTLTNLGFGLKAQDGTTVNKKLGEAVDIVGSNSNISTKVNAGKVEVALSNALDLGTAGSVTTGATVINNAGITANKVTVNNAPTAGTDATNKTYVDSKAAASKTEVAGGSNIAGVAKTTGANGQDVYTVNANGTTASAGSSAVTVTAGTKDANNVTDYKVDLAVSTKTDIQKGVAAKAAVDNTGLTFKGDTAATSTTKKLGDTVSITGDTNISTVATTDGVQVKLNPNLDLGATGSVKTGNTTINNAGVTADQVTVGGVVINNTTGINAGGKAITNVAAPTNNTDAANKKYVDDAGSTLTNLGFGLKAQDGTTVNKKLGEAVDIVGSNSNITTKVNAGKVEVALSNALDLGAAGSVTTGATVINNAGITANKVTVNNAPTAGTDATNKTYVDSKAAASKTEVAGGSNIAGVAKTTGANGQDVYTVNANGTTASAGSSAVTVTAGTKDANNVTDYKVDLAAATKTDIAKGVAAKAAVDNTGLTFKGDTAATSATKKLGDTVSITGDANISTVATTDGVQVKLNPNLDLGAAGSVITGNSKLDNSGLTITGGPSVTSSGINAANKNISNVADATTDDQAVNKGQLDAATTASSSKTDALGNSTATNLGGGSKYDNSTGAISAPSYVTTKTDGTTTTANNVGDALSNLNTEVIKPVTFTGNSGTVDRKLGETLNITGGLTGAGSNSNIKTVITGNTLDIQLADAPVFAGKVKANGLDANGNKVENVADATAASDA</sequence>
<dbReference type="EMBL" id="JAHWXT010000016">
    <property type="protein sequence ID" value="MCF0267162.1"/>
    <property type="molecule type" value="Genomic_DNA"/>
</dbReference>
<evidence type="ECO:0000256" key="1">
    <source>
        <dbReference type="SAM" id="MobiDB-lite"/>
    </source>
</evidence>
<dbReference type="Gene3D" id="2.150.10.10">
    <property type="entry name" value="Serralysin-like metalloprotease, C-terminal"/>
    <property type="match status" value="3"/>
</dbReference>
<dbReference type="Pfam" id="PF05658">
    <property type="entry name" value="YadA_head"/>
    <property type="match status" value="3"/>
</dbReference>
<dbReference type="GO" id="GO:0019867">
    <property type="term" value="C:outer membrane"/>
    <property type="evidence" value="ECO:0007669"/>
    <property type="project" value="InterPro"/>
</dbReference>
<dbReference type="InterPro" id="IPR011049">
    <property type="entry name" value="Serralysin-like_metalloprot_C"/>
</dbReference>
<dbReference type="Gene3D" id="2.20.70.140">
    <property type="match status" value="5"/>
</dbReference>
<proteinExistence type="predicted"/>
<evidence type="ECO:0000259" key="3">
    <source>
        <dbReference type="Pfam" id="PF13018"/>
    </source>
</evidence>